<evidence type="ECO:0000313" key="2">
    <source>
        <dbReference type="EMBL" id="CAG5110946.1"/>
    </source>
</evidence>
<dbReference type="EMBL" id="OU015567">
    <property type="protein sequence ID" value="CAG5110946.1"/>
    <property type="molecule type" value="Genomic_DNA"/>
</dbReference>
<gene>
    <name evidence="2" type="ORF">OKIOD_LOCUS14058</name>
</gene>
<protein>
    <submittedName>
        <fullName evidence="2">Oidioi.mRNA.OKI2018_I69.chr2.g5293.t1.cds</fullName>
    </submittedName>
</protein>
<dbReference type="Proteomes" id="UP001158576">
    <property type="component" value="Chromosome 2"/>
</dbReference>
<feature type="transmembrane region" description="Helical" evidence="1">
    <location>
        <begin position="150"/>
        <end position="171"/>
    </location>
</feature>
<organism evidence="2 3">
    <name type="scientific">Oikopleura dioica</name>
    <name type="common">Tunicate</name>
    <dbReference type="NCBI Taxonomy" id="34765"/>
    <lineage>
        <taxon>Eukaryota</taxon>
        <taxon>Metazoa</taxon>
        <taxon>Chordata</taxon>
        <taxon>Tunicata</taxon>
        <taxon>Appendicularia</taxon>
        <taxon>Copelata</taxon>
        <taxon>Oikopleuridae</taxon>
        <taxon>Oikopleura</taxon>
    </lineage>
</organism>
<name>A0ABN7T5J3_OIKDI</name>
<evidence type="ECO:0000313" key="3">
    <source>
        <dbReference type="Proteomes" id="UP001158576"/>
    </source>
</evidence>
<proteinExistence type="predicted"/>
<keyword evidence="1" id="KW-1133">Transmembrane helix</keyword>
<evidence type="ECO:0000256" key="1">
    <source>
        <dbReference type="SAM" id="Phobius"/>
    </source>
</evidence>
<accession>A0ABN7T5J3</accession>
<keyword evidence="1" id="KW-0472">Membrane</keyword>
<keyword evidence="1" id="KW-0812">Transmembrane</keyword>
<reference evidence="2 3" key="1">
    <citation type="submission" date="2021-04" db="EMBL/GenBank/DDBJ databases">
        <authorList>
            <person name="Bliznina A."/>
        </authorList>
    </citation>
    <scope>NUCLEOTIDE SEQUENCE [LARGE SCALE GENOMIC DNA]</scope>
</reference>
<sequence length="210" mass="23295">MVLRMSENEYLSPQVDCLNLTDTLKNAKINPKQPKRSIQKISEDDFCSIRFSSSDVFQLNFEDAEICEKIEESPDYLKIEKVGCKIFVFANEVNFKFPAQISSIEISILPLSNSDFSSYSESRLRRATFAAQRSNDDSVASGPDEKTLDWAVYIVVFVLVILPVGAIFYCACQSQMHAATHGITASQRASETTIGATGKTISQQPITTVG</sequence>
<keyword evidence="3" id="KW-1185">Reference proteome</keyword>